<accession>U7QF75</accession>
<evidence type="ECO:0000256" key="1">
    <source>
        <dbReference type="SAM" id="MobiDB-lite"/>
    </source>
</evidence>
<feature type="region of interest" description="Disordered" evidence="1">
    <location>
        <begin position="417"/>
        <end position="442"/>
    </location>
</feature>
<dbReference type="EMBL" id="AUZM01000046">
    <property type="protein sequence ID" value="ERT05892.1"/>
    <property type="molecule type" value="Genomic_DNA"/>
</dbReference>
<feature type="compositionally biased region" description="Low complexity" evidence="1">
    <location>
        <begin position="233"/>
        <end position="251"/>
    </location>
</feature>
<feature type="compositionally biased region" description="Polar residues" evidence="1">
    <location>
        <begin position="143"/>
        <end position="183"/>
    </location>
</feature>
<evidence type="ECO:0000313" key="3">
    <source>
        <dbReference type="Proteomes" id="UP000017127"/>
    </source>
</evidence>
<name>U7QF75_9CYAN</name>
<sequence length="442" mass="47313">MTACGENSNNFFNPSGTETKPMSIFKKTSESLSGVTSALKPLTQPRFWGSMGVTAVVVAFIWQVSEHPEWFELDDIKQAISDSGNLEDRLSQEERSIAADIDSSAVLLKELEGPQLLPFPMDTPINAGVGVQDQVRKSRLDRSTTPQTSSNPRLEQQSPSDNSLPTFSVTPTPSEPNNILNFNSTPTLSTTTPSPQNPSGLTPQMTFDANFPSATATEEGTSTQSPLQAAMDQQSISGQGQSQSSSSSSPSTDYNDPVLNFNQPQVNSINTPGRPIPSTPTTVGTQPTVQIPPATWIVPRTTTTPTTPTSPIPTTNSYQTNISITSPVIPAQPIIQPSRTGAAVTPDLQSIYNSYGAYPNVNSNGSYGAPFPNNNASSPSAYPGYSNNASTNPQDYQVNQNTLIQNNQADQFNQMNQRPFSAPRPVPGRRIGGGEINTFANP</sequence>
<feature type="compositionally biased region" description="Low complexity" evidence="1">
    <location>
        <begin position="279"/>
        <end position="315"/>
    </location>
</feature>
<keyword evidence="3" id="KW-1185">Reference proteome</keyword>
<feature type="compositionally biased region" description="Low complexity" evidence="1">
    <location>
        <begin position="184"/>
        <end position="199"/>
    </location>
</feature>
<feature type="compositionally biased region" description="Polar residues" evidence="1">
    <location>
        <begin position="200"/>
        <end position="227"/>
    </location>
</feature>
<feature type="region of interest" description="Disordered" evidence="1">
    <location>
        <begin position="134"/>
        <end position="318"/>
    </location>
</feature>
<evidence type="ECO:0000313" key="2">
    <source>
        <dbReference type="EMBL" id="ERT05892.1"/>
    </source>
</evidence>
<feature type="compositionally biased region" description="Polar residues" evidence="1">
    <location>
        <begin position="260"/>
        <end position="271"/>
    </location>
</feature>
<comment type="caution">
    <text evidence="2">The sequence shown here is derived from an EMBL/GenBank/DDBJ whole genome shotgun (WGS) entry which is preliminary data.</text>
</comment>
<proteinExistence type="predicted"/>
<dbReference type="Proteomes" id="UP000017127">
    <property type="component" value="Unassembled WGS sequence"/>
</dbReference>
<reference evidence="2 3" key="1">
    <citation type="journal article" date="2013" name="Front. Microbiol.">
        <title>Comparative genomic analyses of the cyanobacterium, Lyngbya aestuarii BL J, a powerful hydrogen producer.</title>
        <authorList>
            <person name="Kothari A."/>
            <person name="Vaughn M."/>
            <person name="Garcia-Pichel F."/>
        </authorList>
    </citation>
    <scope>NUCLEOTIDE SEQUENCE [LARGE SCALE GENOMIC DNA]</scope>
    <source>
        <strain evidence="2 3">BL J</strain>
    </source>
</reference>
<protein>
    <submittedName>
        <fullName evidence="2">Uncharacterized protein</fullName>
    </submittedName>
</protein>
<dbReference type="AlphaFoldDB" id="U7QF75"/>
<gene>
    <name evidence="2" type="ORF">M595_4124</name>
</gene>
<organism evidence="2 3">
    <name type="scientific">Lyngbya aestuarii BL J</name>
    <dbReference type="NCBI Taxonomy" id="1348334"/>
    <lineage>
        <taxon>Bacteria</taxon>
        <taxon>Bacillati</taxon>
        <taxon>Cyanobacteriota</taxon>
        <taxon>Cyanophyceae</taxon>
        <taxon>Oscillatoriophycideae</taxon>
        <taxon>Oscillatoriales</taxon>
        <taxon>Microcoleaceae</taxon>
        <taxon>Lyngbya</taxon>
    </lineage>
</organism>